<name>A0AAF0Z8D0_9MICO</name>
<protein>
    <submittedName>
        <fullName evidence="4">Alpha/beta hydrolase</fullName>
    </submittedName>
</protein>
<dbReference type="Pfam" id="PF00561">
    <property type="entry name" value="Abhydrolase_1"/>
    <property type="match status" value="1"/>
</dbReference>
<dbReference type="PANTHER" id="PTHR43798:SF33">
    <property type="entry name" value="HYDROLASE, PUTATIVE (AFU_ORTHOLOGUE AFUA_2G14860)-RELATED"/>
    <property type="match status" value="1"/>
</dbReference>
<keyword evidence="4" id="KW-0378">Hydrolase</keyword>
<dbReference type="KEGG" id="sbil:SANBI_003740"/>
<evidence type="ECO:0000313" key="5">
    <source>
        <dbReference type="Proteomes" id="UP001304340"/>
    </source>
</evidence>
<dbReference type="PANTHER" id="PTHR43798">
    <property type="entry name" value="MONOACYLGLYCEROL LIPASE"/>
    <property type="match status" value="1"/>
</dbReference>
<proteinExistence type="predicted"/>
<feature type="domain" description="AB hydrolase-1" evidence="3">
    <location>
        <begin position="67"/>
        <end position="167"/>
    </location>
</feature>
<evidence type="ECO:0000313" key="4">
    <source>
        <dbReference type="EMBL" id="WPF82386.1"/>
    </source>
</evidence>
<dbReference type="SUPFAM" id="SSF53474">
    <property type="entry name" value="alpha/beta-Hydrolases"/>
    <property type="match status" value="1"/>
</dbReference>
<gene>
    <name evidence="4" type="ORF">SANBI_003740</name>
</gene>
<dbReference type="InterPro" id="IPR029058">
    <property type="entry name" value="AB_hydrolase_fold"/>
</dbReference>
<keyword evidence="2" id="KW-0732">Signal</keyword>
<dbReference type="AlphaFoldDB" id="A0AAF0Z8D0"/>
<feature type="chain" id="PRO_5042278678" evidence="2">
    <location>
        <begin position="32"/>
        <end position="341"/>
    </location>
</feature>
<accession>A0AAF0Z8D0</accession>
<dbReference type="InterPro" id="IPR000073">
    <property type="entry name" value="AB_hydrolase_1"/>
</dbReference>
<reference evidence="5" key="1">
    <citation type="submission" date="2023-11" db="EMBL/GenBank/DDBJ databases">
        <authorList>
            <person name="Helweg L.P."/>
            <person name="Kiel A."/>
            <person name="Hitz F."/>
            <person name="Ruckert-Reed C."/>
            <person name="Busche T."/>
            <person name="Kaltschmidt B."/>
            <person name="Kaltschmidt C."/>
        </authorList>
    </citation>
    <scope>NUCLEOTIDE SEQUENCE [LARGE SCALE GENOMIC DNA]</scope>
    <source>
        <strain evidence="5">4.1</strain>
    </source>
</reference>
<feature type="compositionally biased region" description="Gly residues" evidence="1">
    <location>
        <begin position="203"/>
        <end position="214"/>
    </location>
</feature>
<feature type="region of interest" description="Disordered" evidence="1">
    <location>
        <begin position="203"/>
        <end position="232"/>
    </location>
</feature>
<dbReference type="RefSeq" id="WP_319157738.1">
    <property type="nucleotide sequence ID" value="NZ_CP138359.1"/>
</dbReference>
<sequence length="341" mass="36079">MKKPVKRLLLSVTAVGAVLAVGLATTTVVNAVATGREKDRIESYGQTVTVDGRQMNVQVTGDGPLDVVLLPGFGTASPVLDFGPLVTDLAEDHRVVVVEPFGYGLSDGTDVPRTTENIVSEVHEALQALDVDRYVLMGHSIAGLYGIEYATRYPDEVTAFVGIDSSVPGQPGMDTQFPTGLMGAAKSLGLVRVLSAIAGDGLDGAQGTDGGDGDGTTASAGSRGSDATDGPVYSDHVREQMRMLSNKNSLSPTYRDEMAHIPANFERALGSTFPADLPLLLFVVAHNEKNPDWLPLHEQQAAEADDGTVVPLDGEHYLHHTHAPEIAEAFRTWEASHLAAD</sequence>
<dbReference type="Proteomes" id="UP001304340">
    <property type="component" value="Chromosome"/>
</dbReference>
<dbReference type="GO" id="GO:0016020">
    <property type="term" value="C:membrane"/>
    <property type="evidence" value="ECO:0007669"/>
    <property type="project" value="TreeGrafter"/>
</dbReference>
<dbReference type="Gene3D" id="3.40.50.1820">
    <property type="entry name" value="alpha/beta hydrolase"/>
    <property type="match status" value="1"/>
</dbReference>
<feature type="signal peptide" evidence="2">
    <location>
        <begin position="1"/>
        <end position="31"/>
    </location>
</feature>
<dbReference type="EMBL" id="CP138359">
    <property type="protein sequence ID" value="WPF82386.1"/>
    <property type="molecule type" value="Genomic_DNA"/>
</dbReference>
<evidence type="ECO:0000259" key="3">
    <source>
        <dbReference type="Pfam" id="PF00561"/>
    </source>
</evidence>
<dbReference type="GO" id="GO:0016787">
    <property type="term" value="F:hydrolase activity"/>
    <property type="evidence" value="ECO:0007669"/>
    <property type="project" value="UniProtKB-KW"/>
</dbReference>
<evidence type="ECO:0000256" key="2">
    <source>
        <dbReference type="SAM" id="SignalP"/>
    </source>
</evidence>
<evidence type="ECO:0000256" key="1">
    <source>
        <dbReference type="SAM" id="MobiDB-lite"/>
    </source>
</evidence>
<organism evidence="4 5">
    <name type="scientific">Sanguibacter biliveldensis</name>
    <dbReference type="NCBI Taxonomy" id="3030830"/>
    <lineage>
        <taxon>Bacteria</taxon>
        <taxon>Bacillati</taxon>
        <taxon>Actinomycetota</taxon>
        <taxon>Actinomycetes</taxon>
        <taxon>Micrococcales</taxon>
        <taxon>Sanguibacteraceae</taxon>
        <taxon>Sanguibacter</taxon>
    </lineage>
</organism>
<keyword evidence="5" id="KW-1185">Reference proteome</keyword>
<dbReference type="InterPro" id="IPR050266">
    <property type="entry name" value="AB_hydrolase_sf"/>
</dbReference>